<dbReference type="PANTHER" id="PTHR16797">
    <property type="entry name" value="FACTOR VIII-ASSOCIATED GENE 1"/>
    <property type="match status" value="1"/>
</dbReference>
<dbReference type="OrthoDB" id="10249246at2759"/>
<proteinExistence type="predicted"/>
<name>A0A5E4M4B4_9HEMI</name>
<organism evidence="1 2">
    <name type="scientific">Cinara cedri</name>
    <dbReference type="NCBI Taxonomy" id="506608"/>
    <lineage>
        <taxon>Eukaryota</taxon>
        <taxon>Metazoa</taxon>
        <taxon>Ecdysozoa</taxon>
        <taxon>Arthropoda</taxon>
        <taxon>Hexapoda</taxon>
        <taxon>Insecta</taxon>
        <taxon>Pterygota</taxon>
        <taxon>Neoptera</taxon>
        <taxon>Paraneoptera</taxon>
        <taxon>Hemiptera</taxon>
        <taxon>Sternorrhyncha</taxon>
        <taxon>Aphidomorpha</taxon>
        <taxon>Aphidoidea</taxon>
        <taxon>Aphididae</taxon>
        <taxon>Lachninae</taxon>
        <taxon>Cinara</taxon>
    </lineage>
</organism>
<dbReference type="EMBL" id="CABPRJ010000048">
    <property type="protein sequence ID" value="VVC26827.1"/>
    <property type="molecule type" value="Genomic_DNA"/>
</dbReference>
<evidence type="ECO:0000313" key="1">
    <source>
        <dbReference type="EMBL" id="VVC26827.1"/>
    </source>
</evidence>
<dbReference type="InterPro" id="IPR039494">
    <property type="entry name" value="F8A"/>
</dbReference>
<dbReference type="AlphaFoldDB" id="A0A5E4M4B4"/>
<keyword evidence="2" id="KW-1185">Reference proteome</keyword>
<dbReference type="GO" id="GO:0099518">
    <property type="term" value="P:vesicle cytoskeletal trafficking"/>
    <property type="evidence" value="ECO:0007669"/>
    <property type="project" value="TreeGrafter"/>
</dbReference>
<protein>
    <recommendedName>
        <fullName evidence="3">Tetratricopeptide-like helical domain</fullName>
    </recommendedName>
</protein>
<evidence type="ECO:0008006" key="3">
    <source>
        <dbReference type="Google" id="ProtNLM"/>
    </source>
</evidence>
<sequence>MSSFNNPEDIIHHYKFILNKTKKKLFRKLNTLEPSDQFAKLANSCQKNDKHAYAAMCWQAVAKCEESMGHNCEEAIAHQKAARLFFSEFKKAELSGFISPYNENLQAGLSEMCHAEDSWQGSTFENILKTSIRLETAETLVCLGNLDDAAFIGSSLIDVPHESHTLKLTILEQITSIQIISEDYEGALLTFTEISNIISSIDNETIGIYNDILFRCEISRVFLLLILKPTRQKMPNDLASVLEKYMWINGNFDSPVPYISDIMFRLLRSLVKAYQLGETTCLDTIESDFTPHLTSEQRHLLAVLINTLI</sequence>
<dbReference type="GO" id="GO:0005769">
    <property type="term" value="C:early endosome"/>
    <property type="evidence" value="ECO:0007669"/>
    <property type="project" value="TreeGrafter"/>
</dbReference>
<dbReference type="PANTHER" id="PTHR16797:SF4">
    <property type="entry name" value="40-KDA HUNTINGTIN-ASSOCIATED PROTEIN"/>
    <property type="match status" value="1"/>
</dbReference>
<accession>A0A5E4M4B4</accession>
<reference evidence="1 2" key="1">
    <citation type="submission" date="2019-08" db="EMBL/GenBank/DDBJ databases">
        <authorList>
            <person name="Alioto T."/>
            <person name="Alioto T."/>
            <person name="Gomez Garrido J."/>
        </authorList>
    </citation>
    <scope>NUCLEOTIDE SEQUENCE [LARGE SCALE GENOMIC DNA]</scope>
</reference>
<dbReference type="Proteomes" id="UP000325440">
    <property type="component" value="Unassembled WGS sequence"/>
</dbReference>
<evidence type="ECO:0000313" key="2">
    <source>
        <dbReference type="Proteomes" id="UP000325440"/>
    </source>
</evidence>
<gene>
    <name evidence="1" type="ORF">CINCED_3A020283</name>
</gene>